<accession>A0A8H7KJL2</accession>
<name>A0A8H7KJL2_AGABI</name>
<organism evidence="1 2">
    <name type="scientific">Agaricus bisporus var. burnettii</name>
    <dbReference type="NCBI Taxonomy" id="192524"/>
    <lineage>
        <taxon>Eukaryota</taxon>
        <taxon>Fungi</taxon>
        <taxon>Dikarya</taxon>
        <taxon>Basidiomycota</taxon>
        <taxon>Agaricomycotina</taxon>
        <taxon>Agaricomycetes</taxon>
        <taxon>Agaricomycetidae</taxon>
        <taxon>Agaricales</taxon>
        <taxon>Agaricineae</taxon>
        <taxon>Agaricaceae</taxon>
        <taxon>Agaricus</taxon>
    </lineage>
</organism>
<comment type="caution">
    <text evidence="1">The sequence shown here is derived from an EMBL/GenBank/DDBJ whole genome shotgun (WGS) entry which is preliminary data.</text>
</comment>
<dbReference type="Proteomes" id="UP000629468">
    <property type="component" value="Unassembled WGS sequence"/>
</dbReference>
<dbReference type="InterPro" id="IPR036910">
    <property type="entry name" value="HMG_box_dom_sf"/>
</dbReference>
<dbReference type="EMBL" id="JABXXO010000003">
    <property type="protein sequence ID" value="KAF7782235.1"/>
    <property type="molecule type" value="Genomic_DNA"/>
</dbReference>
<dbReference type="SUPFAM" id="SSF47095">
    <property type="entry name" value="HMG-box"/>
    <property type="match status" value="1"/>
</dbReference>
<reference evidence="1 2" key="1">
    <citation type="journal article" name="Sci. Rep.">
        <title>Telomere-to-telomere assembled and centromere annotated genomes of the two main subspecies of the button mushroom Agaricus bisporus reveal especially polymorphic chromosome ends.</title>
        <authorList>
            <person name="Sonnenberg A.S.M."/>
            <person name="Sedaghat-Telgerd N."/>
            <person name="Lavrijssen B."/>
            <person name="Ohm R.A."/>
            <person name="Hendrickx P.M."/>
            <person name="Scholtmeijer K."/>
            <person name="Baars J.J.P."/>
            <person name="van Peer A."/>
        </authorList>
    </citation>
    <scope>NUCLEOTIDE SEQUENCE [LARGE SCALE GENOMIC DNA]</scope>
    <source>
        <strain evidence="1 2">H119_p4</strain>
    </source>
</reference>
<evidence type="ECO:0000313" key="2">
    <source>
        <dbReference type="Proteomes" id="UP000629468"/>
    </source>
</evidence>
<gene>
    <name evidence="1" type="ORF">Agabi119p4_1611</name>
</gene>
<dbReference type="AlphaFoldDB" id="A0A8H7KJL2"/>
<sequence>MSTNLTTIKILKARRMQLRFDLSGASNALTEHFHFARYINLFMGRPFFASLTLPHPAFLSSPAFASLPALPTQGPEVFTQSGMFRSRPPTGPWICPSIHAPTLSIIKPSITYEISPCPMTSNPPPSPGKDAPHRSMVSPAQAIAEAWKRETLESQERWRKLNEEMKRKYQEARRRYPVSKM</sequence>
<protein>
    <submittedName>
        <fullName evidence="1">Uncharacterized protein</fullName>
    </submittedName>
</protein>
<proteinExistence type="predicted"/>
<evidence type="ECO:0000313" key="1">
    <source>
        <dbReference type="EMBL" id="KAF7782235.1"/>
    </source>
</evidence>